<dbReference type="CDD" id="cd01651">
    <property type="entry name" value="RT_G2_intron"/>
    <property type="match status" value="1"/>
</dbReference>
<dbReference type="Gene3D" id="3.30.70.270">
    <property type="match status" value="1"/>
</dbReference>
<reference evidence="3" key="1">
    <citation type="submission" date="2022-05" db="EMBL/GenBank/DDBJ databases">
        <title>Complete sequence of a novel PHA-producing Halomonas strain.</title>
        <authorList>
            <person name="Zheng Z."/>
        </authorList>
    </citation>
    <scope>NUCLEOTIDE SEQUENCE</scope>
    <source>
        <strain evidence="3">ZZQ-149</strain>
    </source>
</reference>
<proteinExistence type="inferred from homology"/>
<dbReference type="InterPro" id="IPR043128">
    <property type="entry name" value="Rev_trsase/Diguanyl_cyclase"/>
</dbReference>
<dbReference type="PROSITE" id="PS50878">
    <property type="entry name" value="RT_POL"/>
    <property type="match status" value="1"/>
</dbReference>
<keyword evidence="3" id="KW-0695">RNA-directed DNA polymerase</keyword>
<dbReference type="AlphaFoldDB" id="A0AA46TNY6"/>
<comment type="similarity">
    <text evidence="1">Belongs to the bacterial reverse transcriptase family.</text>
</comment>
<dbReference type="RefSeq" id="WP_264017738.1">
    <property type="nucleotide sequence ID" value="NZ_CP096973.1"/>
</dbReference>
<dbReference type="GO" id="GO:0003964">
    <property type="term" value="F:RNA-directed DNA polymerase activity"/>
    <property type="evidence" value="ECO:0007669"/>
    <property type="project" value="UniProtKB-KW"/>
</dbReference>
<feature type="domain" description="Reverse transcriptase" evidence="2">
    <location>
        <begin position="55"/>
        <end position="289"/>
    </location>
</feature>
<dbReference type="Proteomes" id="UP001164935">
    <property type="component" value="Chromosome"/>
</dbReference>
<evidence type="ECO:0000313" key="3">
    <source>
        <dbReference type="EMBL" id="UYO73589.1"/>
    </source>
</evidence>
<dbReference type="KEGG" id="hqn:M0220_11930"/>
<dbReference type="InterPro" id="IPR000477">
    <property type="entry name" value="RT_dom"/>
</dbReference>
<evidence type="ECO:0000259" key="2">
    <source>
        <dbReference type="PROSITE" id="PS50878"/>
    </source>
</evidence>
<evidence type="ECO:0000256" key="1">
    <source>
        <dbReference type="ARBA" id="ARBA00034120"/>
    </source>
</evidence>
<dbReference type="PANTHER" id="PTHR34047:SF8">
    <property type="entry name" value="PROTEIN YKFC"/>
    <property type="match status" value="1"/>
</dbReference>
<organism evidence="3 4">
    <name type="scientific">Halomonas qinghailakensis</name>
    <dbReference type="NCBI Taxonomy" id="2937790"/>
    <lineage>
        <taxon>Bacteria</taxon>
        <taxon>Pseudomonadati</taxon>
        <taxon>Pseudomonadota</taxon>
        <taxon>Gammaproteobacteria</taxon>
        <taxon>Oceanospirillales</taxon>
        <taxon>Halomonadaceae</taxon>
        <taxon>Halomonas</taxon>
    </lineage>
</organism>
<evidence type="ECO:0000313" key="4">
    <source>
        <dbReference type="Proteomes" id="UP001164935"/>
    </source>
</evidence>
<sequence>MSKSALKIVASPDYLKMVWQDMYNNTPSRKRGSKGRDGVSISSFHEHKKEFIKKISNDLKNSCYSFWNLSPVFLPKPDGKDRLICVPVVQDRLVQRAILKFLYDNGCRAETNISYGFIRGRSVSDALKKASKLRENREFAYKADISSFFDNIKRDQLQERIKKKVKHRSLHDLIISAAHLEVDATTKTEEKRMRRQGLVPGQGVRQGMPISPFFANLFLEKFDNALISKGFYVVRYADDIIAFSNSESGCEEIESVIKAELGKVGLDIKDSKSGVYKPGDTADFLGLGIVKKKEGYSVELTGQQFKKIRSKILETSDLDYCNARGITITHFLSRLDNVCEGYKNYYGRFDNEGQLDDFLVSARGNALDNMIRSVFGIDYKVLKQKQRKFIGIDE</sequence>
<accession>A0AA46TNY6</accession>
<gene>
    <name evidence="3" type="ORF">M0220_11930</name>
</gene>
<dbReference type="EMBL" id="CP096973">
    <property type="protein sequence ID" value="UYO73589.1"/>
    <property type="molecule type" value="Genomic_DNA"/>
</dbReference>
<dbReference type="PANTHER" id="PTHR34047">
    <property type="entry name" value="NUCLEAR INTRON MATURASE 1, MITOCHONDRIAL-RELATED"/>
    <property type="match status" value="1"/>
</dbReference>
<name>A0AA46TNY6_9GAMM</name>
<protein>
    <submittedName>
        <fullName evidence="3">Reverse transcriptase domain-containing protein</fullName>
    </submittedName>
</protein>
<keyword evidence="3" id="KW-0808">Transferase</keyword>
<keyword evidence="4" id="KW-1185">Reference proteome</keyword>
<dbReference type="InterPro" id="IPR051083">
    <property type="entry name" value="GrpII_Intron_Splice-Mob/Def"/>
</dbReference>
<keyword evidence="3" id="KW-0548">Nucleotidyltransferase</keyword>
<dbReference type="SUPFAM" id="SSF56672">
    <property type="entry name" value="DNA/RNA polymerases"/>
    <property type="match status" value="1"/>
</dbReference>
<dbReference type="Pfam" id="PF00078">
    <property type="entry name" value="RVT_1"/>
    <property type="match status" value="1"/>
</dbReference>
<dbReference type="InterPro" id="IPR043502">
    <property type="entry name" value="DNA/RNA_pol_sf"/>
</dbReference>